<accession>A0A5B6WLY8</accession>
<organism evidence="1 2">
    <name type="scientific">Gossypium australe</name>
    <dbReference type="NCBI Taxonomy" id="47621"/>
    <lineage>
        <taxon>Eukaryota</taxon>
        <taxon>Viridiplantae</taxon>
        <taxon>Streptophyta</taxon>
        <taxon>Embryophyta</taxon>
        <taxon>Tracheophyta</taxon>
        <taxon>Spermatophyta</taxon>
        <taxon>Magnoliopsida</taxon>
        <taxon>eudicotyledons</taxon>
        <taxon>Gunneridae</taxon>
        <taxon>Pentapetalae</taxon>
        <taxon>rosids</taxon>
        <taxon>malvids</taxon>
        <taxon>Malvales</taxon>
        <taxon>Malvaceae</taxon>
        <taxon>Malvoideae</taxon>
        <taxon>Gossypium</taxon>
    </lineage>
</organism>
<dbReference type="OrthoDB" id="1736143at2759"/>
<keyword evidence="2" id="KW-1185">Reference proteome</keyword>
<name>A0A5B6WLY8_9ROSI</name>
<gene>
    <name evidence="1" type="ORF">EPI10_004963</name>
</gene>
<dbReference type="PANTHER" id="PTHR32108">
    <property type="entry name" value="DNA-DIRECTED RNA POLYMERASE SUBUNIT ALPHA"/>
    <property type="match status" value="1"/>
</dbReference>
<dbReference type="AlphaFoldDB" id="A0A5B6WLY8"/>
<dbReference type="Proteomes" id="UP000325315">
    <property type="component" value="Unassembled WGS sequence"/>
</dbReference>
<dbReference type="EMBL" id="SMMG02000002">
    <property type="protein sequence ID" value="KAA3482740.1"/>
    <property type="molecule type" value="Genomic_DNA"/>
</dbReference>
<dbReference type="PANTHER" id="PTHR32108:SF5">
    <property type="entry name" value="DYNACTIN SUBUNIT 1-LIKE"/>
    <property type="match status" value="1"/>
</dbReference>
<sequence length="274" mass="30661">MRFLKHGEYSVVEQVHKQPARISILTLFLSSETHRSALMKVLNETYVVDDISINKLDRLGHEIHEGPPYTRCKGYTLLGVLINNGSALNVLPLSALNRLPVDSSHIKTCQNIVIAFDGIERKVISRIEIPLLIGLNTYKVDFFVMDIKPSYNFLSSRHWIHSTGAVSSSLHQKLKLVTKGRLVTINTEEDIIASVTSDVPYIGADEEAIECSFRSLEFVNAAFIVKGNKISVPKISKTTRMGLQLTVGKKVLPGRGLEKYIQGRFKAPMLMDKQ</sequence>
<reference evidence="2" key="1">
    <citation type="journal article" date="2019" name="Plant Biotechnol. J.">
        <title>Genome sequencing of the Australian wild diploid species Gossypium australe highlights disease resistance and delayed gland morphogenesis.</title>
        <authorList>
            <person name="Cai Y."/>
            <person name="Cai X."/>
            <person name="Wang Q."/>
            <person name="Wang P."/>
            <person name="Zhang Y."/>
            <person name="Cai C."/>
            <person name="Xu Y."/>
            <person name="Wang K."/>
            <person name="Zhou Z."/>
            <person name="Wang C."/>
            <person name="Geng S."/>
            <person name="Li B."/>
            <person name="Dong Q."/>
            <person name="Hou Y."/>
            <person name="Wang H."/>
            <person name="Ai P."/>
            <person name="Liu Z."/>
            <person name="Yi F."/>
            <person name="Sun M."/>
            <person name="An G."/>
            <person name="Cheng J."/>
            <person name="Zhang Y."/>
            <person name="Shi Q."/>
            <person name="Xie Y."/>
            <person name="Shi X."/>
            <person name="Chang Y."/>
            <person name="Huang F."/>
            <person name="Chen Y."/>
            <person name="Hong S."/>
            <person name="Mi L."/>
            <person name="Sun Q."/>
            <person name="Zhang L."/>
            <person name="Zhou B."/>
            <person name="Peng R."/>
            <person name="Zhang X."/>
            <person name="Liu F."/>
        </authorList>
    </citation>
    <scope>NUCLEOTIDE SEQUENCE [LARGE SCALE GENOMIC DNA]</scope>
    <source>
        <strain evidence="2">cv. PA1801</strain>
    </source>
</reference>
<protein>
    <submittedName>
        <fullName evidence="1">Uncharacterized protein</fullName>
    </submittedName>
</protein>
<comment type="caution">
    <text evidence="1">The sequence shown here is derived from an EMBL/GenBank/DDBJ whole genome shotgun (WGS) entry which is preliminary data.</text>
</comment>
<evidence type="ECO:0000313" key="1">
    <source>
        <dbReference type="EMBL" id="KAA3482740.1"/>
    </source>
</evidence>
<proteinExistence type="predicted"/>
<evidence type="ECO:0000313" key="2">
    <source>
        <dbReference type="Proteomes" id="UP000325315"/>
    </source>
</evidence>